<dbReference type="Gene3D" id="1.10.3230.30">
    <property type="entry name" value="Phage gp6-like head-tail connector protein"/>
    <property type="match status" value="1"/>
</dbReference>
<accession>A0A3M2LQX4</accession>
<reference evidence="1 2" key="1">
    <citation type="submission" date="2018-10" db="EMBL/GenBank/DDBJ databases">
        <title>Isolation from soil.</title>
        <authorList>
            <person name="Hu J."/>
        </authorList>
    </citation>
    <scope>NUCLEOTIDE SEQUENCE [LARGE SCALE GENOMIC DNA]</scope>
    <source>
        <strain evidence="1 2">NEAU-Ht49</strain>
    </source>
</reference>
<evidence type="ECO:0000313" key="1">
    <source>
        <dbReference type="EMBL" id="RMI39881.1"/>
    </source>
</evidence>
<organism evidence="1 2">
    <name type="scientific">Actinomadura harenae</name>
    <dbReference type="NCBI Taxonomy" id="2483351"/>
    <lineage>
        <taxon>Bacteria</taxon>
        <taxon>Bacillati</taxon>
        <taxon>Actinomycetota</taxon>
        <taxon>Actinomycetes</taxon>
        <taxon>Streptosporangiales</taxon>
        <taxon>Thermomonosporaceae</taxon>
        <taxon>Actinomadura</taxon>
    </lineage>
</organism>
<dbReference type="RefSeq" id="WP_122197512.1">
    <property type="nucleotide sequence ID" value="NZ_JBHSKC010000034.1"/>
</dbReference>
<protein>
    <submittedName>
        <fullName evidence="1">Phage gp6-like head-tail connector protein</fullName>
    </submittedName>
</protein>
<dbReference type="Proteomes" id="UP000282674">
    <property type="component" value="Unassembled WGS sequence"/>
</dbReference>
<evidence type="ECO:0000313" key="2">
    <source>
        <dbReference type="Proteomes" id="UP000282674"/>
    </source>
</evidence>
<dbReference type="OrthoDB" id="3387386at2"/>
<gene>
    <name evidence="1" type="ORF">EBO15_28350</name>
</gene>
<keyword evidence="2" id="KW-1185">Reference proteome</keyword>
<sequence>MTVVNGYCTLDQVRTHLGDDAAQLPAELLERAINATSRAIENWTGRRFWQDPAPTVRRFRPTRPSGTDLPDISTTDGLLVEVETVPGTWMPWTLDTDFELGPDNADGGAYAWWQLEPIGTQRLPVTGRRTVRVTARWGWSAVPDQVQEAAILRAVALFKRKEAVYGVADFGEFGPVRITRADPDVMDLLRPFQKPMVA</sequence>
<dbReference type="EMBL" id="RFFG01000061">
    <property type="protein sequence ID" value="RMI39881.1"/>
    <property type="molecule type" value="Genomic_DNA"/>
</dbReference>
<dbReference type="AlphaFoldDB" id="A0A3M2LQX4"/>
<proteinExistence type="predicted"/>
<name>A0A3M2LQX4_9ACTN</name>
<comment type="caution">
    <text evidence="1">The sequence shown here is derived from an EMBL/GenBank/DDBJ whole genome shotgun (WGS) entry which is preliminary data.</text>
</comment>